<evidence type="ECO:0000256" key="6">
    <source>
        <dbReference type="PROSITE-ProRule" id="PRU01091"/>
    </source>
</evidence>
<keyword evidence="1" id="KW-0597">Phosphoprotein</keyword>
<evidence type="ECO:0000313" key="9">
    <source>
        <dbReference type="Proteomes" id="UP000016842"/>
    </source>
</evidence>
<dbReference type="InterPro" id="IPR016032">
    <property type="entry name" value="Sig_transdc_resp-reg_C-effctor"/>
</dbReference>
<dbReference type="Proteomes" id="UP000016842">
    <property type="component" value="Unassembled WGS sequence"/>
</dbReference>
<reference evidence="8 9" key="1">
    <citation type="journal article" date="2014" name="FEMS Microbiol. Lett.">
        <title>Genome sequencing analysis reveals virulence-related gene content of Ochrobactrum intermedium strain 229E, a urease-positive strain isolated from the human gastric niche.</title>
        <authorList>
            <person name="Kulkarni G.J."/>
            <person name="Shetty S."/>
            <person name="Dharne M.S."/>
            <person name="Shouche Y.S."/>
        </authorList>
    </citation>
    <scope>NUCLEOTIDE SEQUENCE [LARGE SCALE GENOMIC DNA]</scope>
    <source>
        <strain evidence="8 9">229E</strain>
    </source>
</reference>
<gene>
    <name evidence="8" type="ORF">Q644_22110</name>
</gene>
<keyword evidence="2" id="KW-0902">Two-component regulatory system</keyword>
<dbReference type="GO" id="GO:0032993">
    <property type="term" value="C:protein-DNA complex"/>
    <property type="evidence" value="ECO:0007669"/>
    <property type="project" value="TreeGrafter"/>
</dbReference>
<dbReference type="SMART" id="SM00862">
    <property type="entry name" value="Trans_reg_C"/>
    <property type="match status" value="1"/>
</dbReference>
<dbReference type="InterPro" id="IPR036388">
    <property type="entry name" value="WH-like_DNA-bd_sf"/>
</dbReference>
<evidence type="ECO:0000256" key="3">
    <source>
        <dbReference type="ARBA" id="ARBA00023015"/>
    </source>
</evidence>
<keyword evidence="4 6" id="KW-0238">DNA-binding</keyword>
<dbReference type="CDD" id="cd00383">
    <property type="entry name" value="trans_reg_C"/>
    <property type="match status" value="1"/>
</dbReference>
<dbReference type="PANTHER" id="PTHR48111:SF1">
    <property type="entry name" value="TWO-COMPONENT RESPONSE REGULATOR ORR33"/>
    <property type="match status" value="1"/>
</dbReference>
<dbReference type="Gene3D" id="1.10.10.10">
    <property type="entry name" value="Winged helix-like DNA-binding domain superfamily/Winged helix DNA-binding domain"/>
    <property type="match status" value="1"/>
</dbReference>
<evidence type="ECO:0000313" key="8">
    <source>
        <dbReference type="EMBL" id="ERM01347.1"/>
    </source>
</evidence>
<dbReference type="Pfam" id="PF00486">
    <property type="entry name" value="Trans_reg_C"/>
    <property type="match status" value="1"/>
</dbReference>
<dbReference type="AlphaFoldDB" id="U4VEV3"/>
<evidence type="ECO:0000256" key="5">
    <source>
        <dbReference type="ARBA" id="ARBA00023163"/>
    </source>
</evidence>
<proteinExistence type="predicted"/>
<keyword evidence="5" id="KW-0804">Transcription</keyword>
<organism evidence="8 9">
    <name type="scientific">Brucella intermedia 229E</name>
    <dbReference type="NCBI Taxonomy" id="1337887"/>
    <lineage>
        <taxon>Bacteria</taxon>
        <taxon>Pseudomonadati</taxon>
        <taxon>Pseudomonadota</taxon>
        <taxon>Alphaproteobacteria</taxon>
        <taxon>Hyphomicrobiales</taxon>
        <taxon>Brucellaceae</taxon>
        <taxon>Brucella/Ochrobactrum group</taxon>
        <taxon>Brucella</taxon>
    </lineage>
</organism>
<accession>U4VEV3</accession>
<dbReference type="GO" id="GO:0005829">
    <property type="term" value="C:cytosol"/>
    <property type="evidence" value="ECO:0007669"/>
    <property type="project" value="TreeGrafter"/>
</dbReference>
<dbReference type="PROSITE" id="PS51755">
    <property type="entry name" value="OMPR_PHOB"/>
    <property type="match status" value="1"/>
</dbReference>
<dbReference type="GO" id="GO:0000976">
    <property type="term" value="F:transcription cis-regulatory region binding"/>
    <property type="evidence" value="ECO:0007669"/>
    <property type="project" value="TreeGrafter"/>
</dbReference>
<name>U4VEV3_9HYPH</name>
<dbReference type="SUPFAM" id="SSF46894">
    <property type="entry name" value="C-terminal effector domain of the bipartite response regulators"/>
    <property type="match status" value="1"/>
</dbReference>
<dbReference type="EMBL" id="ASXJ01000176">
    <property type="protein sequence ID" value="ERM01347.1"/>
    <property type="molecule type" value="Genomic_DNA"/>
</dbReference>
<protein>
    <recommendedName>
        <fullName evidence="7">OmpR/PhoB-type domain-containing protein</fullName>
    </recommendedName>
</protein>
<comment type="caution">
    <text evidence="8">The sequence shown here is derived from an EMBL/GenBank/DDBJ whole genome shotgun (WGS) entry which is preliminary data.</text>
</comment>
<dbReference type="InterPro" id="IPR039420">
    <property type="entry name" value="WalR-like"/>
</dbReference>
<dbReference type="GO" id="GO:0000156">
    <property type="term" value="F:phosphorelay response regulator activity"/>
    <property type="evidence" value="ECO:0007669"/>
    <property type="project" value="TreeGrafter"/>
</dbReference>
<dbReference type="GO" id="GO:0006355">
    <property type="term" value="P:regulation of DNA-templated transcription"/>
    <property type="evidence" value="ECO:0007669"/>
    <property type="project" value="InterPro"/>
</dbReference>
<feature type="domain" description="OmpR/PhoB-type" evidence="7">
    <location>
        <begin position="124"/>
        <end position="222"/>
    </location>
</feature>
<evidence type="ECO:0000256" key="1">
    <source>
        <dbReference type="ARBA" id="ARBA00022553"/>
    </source>
</evidence>
<keyword evidence="3" id="KW-0805">Transcription regulation</keyword>
<dbReference type="PANTHER" id="PTHR48111">
    <property type="entry name" value="REGULATOR OF RPOS"/>
    <property type="match status" value="1"/>
</dbReference>
<evidence type="ECO:0000256" key="2">
    <source>
        <dbReference type="ARBA" id="ARBA00023012"/>
    </source>
</evidence>
<feature type="DNA-binding region" description="OmpR/PhoB-type" evidence="6">
    <location>
        <begin position="124"/>
        <end position="222"/>
    </location>
</feature>
<dbReference type="InterPro" id="IPR001867">
    <property type="entry name" value="OmpR/PhoB-type_DNA-bd"/>
</dbReference>
<evidence type="ECO:0000259" key="7">
    <source>
        <dbReference type="PROSITE" id="PS51755"/>
    </source>
</evidence>
<sequence>MSKVLIKTSDAQLFLMLRHLLSVEGFDADLLSELKALTTSEIGAEQSPSALILDSGDAGLCEFAHLRRKLPGLALVLLAKDDIDTGLQINEQLDLVMKPPFDPLVLLGFLQRYRGNFATTDATKVVLTYSDLLLNPMQFRVFRSGLRVDLTPLQFRLLEALMQKPEIVWSRQELIDAVWGQGAIVEPPRTVDIHIGHIRRALARYGPNLVENCAGSGLRPRSVGRPVTVSFNS</sequence>
<evidence type="ECO:0000256" key="4">
    <source>
        <dbReference type="ARBA" id="ARBA00023125"/>
    </source>
</evidence>